<gene>
    <name evidence="1" type="ORF">NTEN_LOCUS14642</name>
</gene>
<evidence type="ECO:0000313" key="1">
    <source>
        <dbReference type="EMBL" id="CAB0009504.1"/>
    </source>
</evidence>
<dbReference type="Proteomes" id="UP000479000">
    <property type="component" value="Unassembled WGS sequence"/>
</dbReference>
<sequence length="235" mass="26727">MCMGTVTMTAPPLQSVLCPTRSSTHTLERIRLTPMPACVTGEGRWSPAAGERGAIVSSQRMRTTDQSETSADASTALIMEVSNGPMLLMQKNVLSSSSRSSHEDYKQPRLHEDFKSHRLQEDFKAQQRLQEDFKAQQRLQEDFKAQQRLHDDFKAQQRLQDDFKAPQWPGLPPGFDQHKLWPTSRQQHRPENVLTADHPARHLNEGRYSDRLSAPTARLSNLCLIDGPHDKTVKY</sequence>
<dbReference type="AlphaFoldDB" id="A0A6H5GXR5"/>
<reference evidence="1 2" key="1">
    <citation type="submission" date="2020-02" db="EMBL/GenBank/DDBJ databases">
        <authorList>
            <person name="Ferguson B K."/>
        </authorList>
    </citation>
    <scope>NUCLEOTIDE SEQUENCE [LARGE SCALE GENOMIC DNA]</scope>
</reference>
<keyword evidence="2" id="KW-1185">Reference proteome</keyword>
<organism evidence="1 2">
    <name type="scientific">Nesidiocoris tenuis</name>
    <dbReference type="NCBI Taxonomy" id="355587"/>
    <lineage>
        <taxon>Eukaryota</taxon>
        <taxon>Metazoa</taxon>
        <taxon>Ecdysozoa</taxon>
        <taxon>Arthropoda</taxon>
        <taxon>Hexapoda</taxon>
        <taxon>Insecta</taxon>
        <taxon>Pterygota</taxon>
        <taxon>Neoptera</taxon>
        <taxon>Paraneoptera</taxon>
        <taxon>Hemiptera</taxon>
        <taxon>Heteroptera</taxon>
        <taxon>Panheteroptera</taxon>
        <taxon>Cimicomorpha</taxon>
        <taxon>Miridae</taxon>
        <taxon>Dicyphina</taxon>
        <taxon>Nesidiocoris</taxon>
    </lineage>
</organism>
<protein>
    <submittedName>
        <fullName evidence="1">Uncharacterized protein</fullName>
    </submittedName>
</protein>
<proteinExistence type="predicted"/>
<accession>A0A6H5GXR5</accession>
<evidence type="ECO:0000313" key="2">
    <source>
        <dbReference type="Proteomes" id="UP000479000"/>
    </source>
</evidence>
<dbReference type="EMBL" id="CADCXU010021822">
    <property type="protein sequence ID" value="CAB0009504.1"/>
    <property type="molecule type" value="Genomic_DNA"/>
</dbReference>
<name>A0A6H5GXR5_9HEMI</name>